<dbReference type="Gene3D" id="2.120.10.30">
    <property type="entry name" value="TolB, C-terminal domain"/>
    <property type="match status" value="1"/>
</dbReference>
<dbReference type="Pfam" id="PF01436">
    <property type="entry name" value="NHL"/>
    <property type="match status" value="1"/>
</dbReference>
<evidence type="ECO:0000256" key="2">
    <source>
        <dbReference type="PROSITE-ProRule" id="PRU00504"/>
    </source>
</evidence>
<reference evidence="3" key="1">
    <citation type="submission" date="2021-02" db="EMBL/GenBank/DDBJ databases">
        <authorList>
            <person name="Nowell W R."/>
        </authorList>
    </citation>
    <scope>NUCLEOTIDE SEQUENCE</scope>
</reference>
<dbReference type="InterPro" id="IPR001258">
    <property type="entry name" value="NHL_repeat"/>
</dbReference>
<evidence type="ECO:0000313" key="4">
    <source>
        <dbReference type="Proteomes" id="UP000663845"/>
    </source>
</evidence>
<dbReference type="Gene3D" id="2.60.120.200">
    <property type="match status" value="1"/>
</dbReference>
<dbReference type="SUPFAM" id="SSF49899">
    <property type="entry name" value="Concanavalin A-like lectins/glucanases"/>
    <property type="match status" value="1"/>
</dbReference>
<dbReference type="PROSITE" id="PS51125">
    <property type="entry name" value="NHL"/>
    <property type="match status" value="1"/>
</dbReference>
<feature type="repeat" description="NHL" evidence="2">
    <location>
        <begin position="179"/>
        <end position="216"/>
    </location>
</feature>
<dbReference type="EMBL" id="CAJNOG010001730">
    <property type="protein sequence ID" value="CAF1467102.1"/>
    <property type="molecule type" value="Genomic_DNA"/>
</dbReference>
<dbReference type="InterPro" id="IPR011042">
    <property type="entry name" value="6-blade_b-propeller_TolB-like"/>
</dbReference>
<organism evidence="3 4">
    <name type="scientific">Adineta steineri</name>
    <dbReference type="NCBI Taxonomy" id="433720"/>
    <lineage>
        <taxon>Eukaryota</taxon>
        <taxon>Metazoa</taxon>
        <taxon>Spiralia</taxon>
        <taxon>Gnathifera</taxon>
        <taxon>Rotifera</taxon>
        <taxon>Eurotatoria</taxon>
        <taxon>Bdelloidea</taxon>
        <taxon>Adinetida</taxon>
        <taxon>Adinetidae</taxon>
        <taxon>Adineta</taxon>
    </lineage>
</organism>
<sequence length="217" mass="23621">PTCTDGVKNQDETGVDCGGAICSKICLPQQGCHTFADEFNQDGKIDMSKWEFGVGGDGWGNEEKQYYTSSRLKNARCENGQLIIEAHKENYEDNQFTSAKLISKQAFLYGRLQGKDAKEGTVMAEGNGEGGNLTQLSSPAGMIVDYLGQIYVADCGNDRIMRWCEGKSEGEIVIGGNGKGNEPNQLNQPKGLSFDDGGNLYVVDLGNNRIVKFEIIL</sequence>
<feature type="non-terminal residue" evidence="3">
    <location>
        <position position="1"/>
    </location>
</feature>
<dbReference type="AlphaFoldDB" id="A0A815QRV5"/>
<proteinExistence type="predicted"/>
<comment type="caution">
    <text evidence="3">The sequence shown here is derived from an EMBL/GenBank/DDBJ whole genome shotgun (WGS) entry which is preliminary data.</text>
</comment>
<gene>
    <name evidence="3" type="ORF">JYZ213_LOCUS41591</name>
</gene>
<evidence type="ECO:0000313" key="3">
    <source>
        <dbReference type="EMBL" id="CAF1467102.1"/>
    </source>
</evidence>
<dbReference type="SUPFAM" id="SSF63825">
    <property type="entry name" value="YWTD domain"/>
    <property type="match status" value="1"/>
</dbReference>
<name>A0A815QRV5_9BILA</name>
<dbReference type="InterPro" id="IPR013320">
    <property type="entry name" value="ConA-like_dom_sf"/>
</dbReference>
<keyword evidence="1" id="KW-0677">Repeat</keyword>
<accession>A0A815QRV5</accession>
<evidence type="ECO:0000256" key="1">
    <source>
        <dbReference type="ARBA" id="ARBA00022737"/>
    </source>
</evidence>
<dbReference type="Proteomes" id="UP000663845">
    <property type="component" value="Unassembled WGS sequence"/>
</dbReference>
<protein>
    <submittedName>
        <fullName evidence="3">Uncharacterized protein</fullName>
    </submittedName>
</protein>